<evidence type="ECO:0000313" key="5">
    <source>
        <dbReference type="Proteomes" id="UP000294882"/>
    </source>
</evidence>
<keyword evidence="4" id="KW-1185">Reference proteome</keyword>
<dbReference type="Proteomes" id="UP001233782">
    <property type="component" value="Unassembled WGS sequence"/>
</dbReference>
<dbReference type="Proteomes" id="UP000264882">
    <property type="component" value="Chromosome"/>
</dbReference>
<dbReference type="EMBL" id="JASBCP010000001">
    <property type="protein sequence ID" value="MDI3047657.1"/>
    <property type="molecule type" value="Genomic_DNA"/>
</dbReference>
<dbReference type="Proteomes" id="UP000294882">
    <property type="component" value="Unassembled WGS sequence"/>
</dbReference>
<dbReference type="KEGG" id="mhyv:MHSN_02950"/>
<organism evidence="3 5">
    <name type="scientific">Metamycoplasma hyosynoviae</name>
    <dbReference type="NCBI Taxonomy" id="29559"/>
    <lineage>
        <taxon>Bacteria</taxon>
        <taxon>Bacillati</taxon>
        <taxon>Mycoplasmatota</taxon>
        <taxon>Mycoplasmoidales</taxon>
        <taxon>Metamycoplasmataceae</taxon>
        <taxon>Metamycoplasma</taxon>
    </lineage>
</organism>
<evidence type="ECO:0000313" key="4">
    <source>
        <dbReference type="Proteomes" id="UP000264882"/>
    </source>
</evidence>
<evidence type="ECO:0000313" key="1">
    <source>
        <dbReference type="EMBL" id="ASI54112.1"/>
    </source>
</evidence>
<gene>
    <name evidence="3" type="ORF">JN03_0012</name>
    <name evidence="1" type="ORF">MHSN_02950</name>
    <name evidence="2" type="ORF">QJ129_00040</name>
</gene>
<dbReference type="STRING" id="29559.NPL3_02560"/>
<evidence type="ECO:0000313" key="3">
    <source>
        <dbReference type="EMBL" id="TDU98004.1"/>
    </source>
</evidence>
<name>A0A063YLA4_9BACT</name>
<reference evidence="3 5" key="2">
    <citation type="submission" date="2019-03" db="EMBL/GenBank/DDBJ databases">
        <title>Genomic Encyclopedia of Archaeal and Bacterial Type Strains, Phase II (KMG-II): from individual species to whole genera.</title>
        <authorList>
            <person name="Goeker M."/>
        </authorList>
    </citation>
    <scope>NUCLEOTIDE SEQUENCE [LARGE SCALE GENOMIC DNA]</scope>
    <source>
        <strain evidence="3 5">ATCC 25591</strain>
    </source>
</reference>
<dbReference type="EMBL" id="CP008748">
    <property type="protein sequence ID" value="ASI54112.1"/>
    <property type="molecule type" value="Genomic_DNA"/>
</dbReference>
<evidence type="ECO:0008006" key="6">
    <source>
        <dbReference type="Google" id="ProtNLM"/>
    </source>
</evidence>
<dbReference type="AlphaFoldDB" id="A0A063YLA4"/>
<proteinExistence type="predicted"/>
<reference evidence="2" key="3">
    <citation type="submission" date="2023-04" db="EMBL/GenBank/DDBJ databases">
        <title>Genomes of recent Mycoplasma hyosynoviae isolates 2023.</title>
        <authorList>
            <person name="Spergser J."/>
        </authorList>
    </citation>
    <scope>NUCLEOTIDE SEQUENCE</scope>
    <source>
        <strain evidence="2">SN1J23N</strain>
    </source>
</reference>
<evidence type="ECO:0000313" key="2">
    <source>
        <dbReference type="EMBL" id="MDI3047657.1"/>
    </source>
</evidence>
<dbReference type="PROSITE" id="PS51257">
    <property type="entry name" value="PROKAR_LIPOPROTEIN"/>
    <property type="match status" value="1"/>
</dbReference>
<dbReference type="RefSeq" id="WP_036441613.1">
    <property type="nucleotide sequence ID" value="NZ_CP008748.1"/>
</dbReference>
<reference evidence="1 4" key="1">
    <citation type="submission" date="2014-06" db="EMBL/GenBank/DDBJ databases">
        <title>The Whole Genome Sequence of Mycoplasma hyosynoviae strain ATCC 27095.</title>
        <authorList>
            <person name="Calcutt M.J."/>
            <person name="Foecking M.F."/>
        </authorList>
    </citation>
    <scope>NUCLEOTIDE SEQUENCE [LARGE SCALE GENOMIC DNA]</scope>
    <source>
        <strain evidence="1 4">M60</strain>
    </source>
</reference>
<protein>
    <recommendedName>
        <fullName evidence="6">Lipoprotein</fullName>
    </recommendedName>
</protein>
<dbReference type="EMBL" id="SOCH01000002">
    <property type="protein sequence ID" value="TDU98004.1"/>
    <property type="molecule type" value="Genomic_DNA"/>
</dbReference>
<accession>A0A063YLA4</accession>
<sequence>MKKQNLLLFSLVPVVVSPIAVMSCSKEITAVITKLEKKDIDFFTLKIKNNFLNLIDKSNNETWLNENILKFSKPLFSDASIDEIPTNLNISDEQYTNLKINFLNFFYPFESQTISEKKSANEFIKSKGIANIARKSSLIAINSLEEYNTLTKPFWDSHALFDAIKKEFDATYNKEYFAKKSLILLSSIPDLTMDFGTEQTETISFKIKNIEKESKNKVKLNINVYHYLKNKNLGLSTIPKSESNNYIIEINKSDISNITMVEVNATINELNFIE</sequence>